<comment type="caution">
    <text evidence="13">The sequence shown here is derived from an EMBL/GenBank/DDBJ whole genome shotgun (WGS) entry which is preliminary data.</text>
</comment>
<evidence type="ECO:0000256" key="5">
    <source>
        <dbReference type="ARBA" id="ARBA00022617"/>
    </source>
</evidence>
<keyword evidence="11 12" id="KW-0472">Membrane</keyword>
<evidence type="ECO:0000256" key="9">
    <source>
        <dbReference type="ARBA" id="ARBA00022989"/>
    </source>
</evidence>
<name>A0AA45WQ83_9BACL</name>
<evidence type="ECO:0000256" key="7">
    <source>
        <dbReference type="ARBA" id="ARBA00022723"/>
    </source>
</evidence>
<accession>A0AA45WQ83</accession>
<dbReference type="GO" id="GO:0019646">
    <property type="term" value="P:aerobic electron transport chain"/>
    <property type="evidence" value="ECO:0007669"/>
    <property type="project" value="InterPro"/>
</dbReference>
<dbReference type="Proteomes" id="UP001157946">
    <property type="component" value="Unassembled WGS sequence"/>
</dbReference>
<comment type="subcellular location">
    <subcellularLocation>
        <location evidence="1">Cell membrane</location>
        <topology evidence="1">Multi-pass membrane protein</topology>
    </subcellularLocation>
</comment>
<protein>
    <submittedName>
        <fullName evidence="13">Cytochrome bd-I ubiquinol oxidase subunit 1 apoprotein</fullName>
    </submittedName>
</protein>
<keyword evidence="3 12" id="KW-0813">Transport</keyword>
<dbReference type="GO" id="GO:0020037">
    <property type="term" value="F:heme binding"/>
    <property type="evidence" value="ECO:0007669"/>
    <property type="project" value="TreeGrafter"/>
</dbReference>
<evidence type="ECO:0000313" key="13">
    <source>
        <dbReference type="EMBL" id="SMP24270.1"/>
    </source>
</evidence>
<dbReference type="GO" id="GO:0046872">
    <property type="term" value="F:metal ion binding"/>
    <property type="evidence" value="ECO:0007669"/>
    <property type="project" value="UniProtKB-UniRule"/>
</dbReference>
<keyword evidence="8 12" id="KW-0249">Electron transport</keyword>
<evidence type="ECO:0000256" key="8">
    <source>
        <dbReference type="ARBA" id="ARBA00022982"/>
    </source>
</evidence>
<keyword evidence="10 12" id="KW-0408">Iron</keyword>
<evidence type="ECO:0000256" key="2">
    <source>
        <dbReference type="ARBA" id="ARBA00009819"/>
    </source>
</evidence>
<sequence length="458" mass="51025">MPMDTVTLARAFFGTSLAFHIIFATLGIGISAMVFLSEFLYWWKKDIHYSVMAKRWTKSVAILLGVAIPSGTIVAVQLSLLWPGFMKIVGQVISVPFQVEIFAFFLEALALSIYVYAADRLPPAFRVVSVFLVALGATASAVLITSANTWMNTPAGFTMRADGTITDVNPWKAFFNPSFFGSAYHVVVSALMTGAFVVVSVAAYRLLKDRREEEQSVHHKALLLSLVVAFIFSFLTAMSGHGSAQNLHRYSPEKLAAAEGLFETQRYAPLAVGGYVDYQKKEIRYGVEIPYMLSVLAGDRFDTEVKGLNDFPRETWPPAYTHTLFNVMVGLGMLLLVLAALGLYVYWRRKRGTRNWPEWLLRCLVAAGPLSMLAIEFGWIFSCSGRQPWTIYGIQTTAEAATKAENLGVLFVLFTLVYLFLATIVAVVMTRYFRRHPLAQDLHRLNRELGVNAHGSTH</sequence>
<keyword evidence="9 12" id="KW-1133">Transmembrane helix</keyword>
<evidence type="ECO:0000256" key="6">
    <source>
        <dbReference type="ARBA" id="ARBA00022692"/>
    </source>
</evidence>
<keyword evidence="4 12" id="KW-1003">Cell membrane</keyword>
<evidence type="ECO:0000256" key="10">
    <source>
        <dbReference type="ARBA" id="ARBA00023004"/>
    </source>
</evidence>
<dbReference type="GO" id="GO:0009055">
    <property type="term" value="F:electron transfer activity"/>
    <property type="evidence" value="ECO:0007669"/>
    <property type="project" value="UniProtKB-UniRule"/>
</dbReference>
<dbReference type="InterPro" id="IPR002585">
    <property type="entry name" value="Cyt-d_ubiquinol_oxidase_su_1"/>
</dbReference>
<feature type="transmembrane region" description="Helical" evidence="12">
    <location>
        <begin position="324"/>
        <end position="347"/>
    </location>
</feature>
<keyword evidence="5 12" id="KW-0349">Heme</keyword>
<dbReference type="GO" id="GO:0005886">
    <property type="term" value="C:plasma membrane"/>
    <property type="evidence" value="ECO:0007669"/>
    <property type="project" value="UniProtKB-SubCell"/>
</dbReference>
<dbReference type="GO" id="GO:0016682">
    <property type="term" value="F:oxidoreductase activity, acting on diphenols and related substances as donors, oxygen as acceptor"/>
    <property type="evidence" value="ECO:0007669"/>
    <property type="project" value="TreeGrafter"/>
</dbReference>
<evidence type="ECO:0000256" key="11">
    <source>
        <dbReference type="ARBA" id="ARBA00023136"/>
    </source>
</evidence>
<evidence type="ECO:0000256" key="3">
    <source>
        <dbReference type="ARBA" id="ARBA00022448"/>
    </source>
</evidence>
<dbReference type="PANTHER" id="PTHR30365:SF14">
    <property type="entry name" value="CYTOCHROME BD MENAQUINOL OXIDASE SUBUNIT I-RELATED"/>
    <property type="match status" value="1"/>
</dbReference>
<proteinExistence type="inferred from homology"/>
<dbReference type="PIRSF" id="PIRSF006446">
    <property type="entry name" value="Cyt_quinol_oxidase_1"/>
    <property type="match status" value="1"/>
</dbReference>
<feature type="transmembrane region" description="Helical" evidence="12">
    <location>
        <begin position="183"/>
        <end position="207"/>
    </location>
</feature>
<feature type="transmembrane region" description="Helical" evidence="12">
    <location>
        <begin position="407"/>
        <end position="428"/>
    </location>
</feature>
<evidence type="ECO:0000256" key="12">
    <source>
        <dbReference type="PIRNR" id="PIRNR006446"/>
    </source>
</evidence>
<feature type="transmembrane region" description="Helical" evidence="12">
    <location>
        <begin position="62"/>
        <end position="85"/>
    </location>
</feature>
<reference evidence="13" key="1">
    <citation type="submission" date="2017-05" db="EMBL/GenBank/DDBJ databases">
        <authorList>
            <person name="Varghese N."/>
            <person name="Submissions S."/>
        </authorList>
    </citation>
    <scope>NUCLEOTIDE SEQUENCE</scope>
    <source>
        <strain evidence="13">DSM 45262</strain>
    </source>
</reference>
<feature type="transmembrane region" description="Helical" evidence="12">
    <location>
        <begin position="359"/>
        <end position="381"/>
    </location>
</feature>
<evidence type="ECO:0000256" key="1">
    <source>
        <dbReference type="ARBA" id="ARBA00004651"/>
    </source>
</evidence>
<evidence type="ECO:0000313" key="14">
    <source>
        <dbReference type="Proteomes" id="UP001157946"/>
    </source>
</evidence>
<feature type="transmembrane region" description="Helical" evidence="12">
    <location>
        <begin position="12"/>
        <end position="41"/>
    </location>
</feature>
<dbReference type="Pfam" id="PF01654">
    <property type="entry name" value="Cyt_bd_oxida_I"/>
    <property type="match status" value="1"/>
</dbReference>
<keyword evidence="14" id="KW-1185">Reference proteome</keyword>
<feature type="transmembrane region" description="Helical" evidence="12">
    <location>
        <begin position="124"/>
        <end position="144"/>
    </location>
</feature>
<dbReference type="EMBL" id="FXTU01000004">
    <property type="protein sequence ID" value="SMP24270.1"/>
    <property type="molecule type" value="Genomic_DNA"/>
</dbReference>
<dbReference type="GO" id="GO:0070069">
    <property type="term" value="C:cytochrome complex"/>
    <property type="evidence" value="ECO:0007669"/>
    <property type="project" value="UniProtKB-UniRule"/>
</dbReference>
<dbReference type="AlphaFoldDB" id="A0AA45WQ83"/>
<organism evidence="13 14">
    <name type="scientific">Laceyella tengchongensis</name>
    <dbReference type="NCBI Taxonomy" id="574699"/>
    <lineage>
        <taxon>Bacteria</taxon>
        <taxon>Bacillati</taxon>
        <taxon>Bacillota</taxon>
        <taxon>Bacilli</taxon>
        <taxon>Bacillales</taxon>
        <taxon>Thermoactinomycetaceae</taxon>
        <taxon>Laceyella</taxon>
    </lineage>
</organism>
<feature type="transmembrane region" description="Helical" evidence="12">
    <location>
        <begin position="219"/>
        <end position="238"/>
    </location>
</feature>
<feature type="transmembrane region" description="Helical" evidence="12">
    <location>
        <begin position="97"/>
        <end position="117"/>
    </location>
</feature>
<keyword evidence="7 12" id="KW-0479">Metal-binding</keyword>
<dbReference type="PANTHER" id="PTHR30365">
    <property type="entry name" value="CYTOCHROME D UBIQUINOL OXIDASE"/>
    <property type="match status" value="1"/>
</dbReference>
<keyword evidence="6 12" id="KW-0812">Transmembrane</keyword>
<gene>
    <name evidence="13" type="ORF">SAMN06265361_104303</name>
</gene>
<evidence type="ECO:0000256" key="4">
    <source>
        <dbReference type="ARBA" id="ARBA00022475"/>
    </source>
</evidence>
<comment type="similarity">
    <text evidence="2 12">Belongs to the cytochrome ubiquinol oxidase subunit 1 family.</text>
</comment>